<name>A0A5C6C1Y4_9BACT</name>
<evidence type="ECO:0000313" key="1">
    <source>
        <dbReference type="EMBL" id="TWU18570.1"/>
    </source>
</evidence>
<evidence type="ECO:0000313" key="2">
    <source>
        <dbReference type="Proteomes" id="UP000319908"/>
    </source>
</evidence>
<keyword evidence="2" id="KW-1185">Reference proteome</keyword>
<dbReference type="AlphaFoldDB" id="A0A5C6C1Y4"/>
<reference evidence="1 2" key="1">
    <citation type="journal article" date="2020" name="Antonie Van Leeuwenhoek">
        <title>Rhodopirellula heiligendammensis sp. nov., Rhodopirellula pilleata sp. nov., and Rhodopirellula solitaria sp. nov. isolated from natural or artificial marine surfaces in Northern Germany and California, USA, and emended description of the genus Rhodopirellula.</title>
        <authorList>
            <person name="Kallscheuer N."/>
            <person name="Wiegand S."/>
            <person name="Jogler M."/>
            <person name="Boedeker C."/>
            <person name="Peeters S.H."/>
            <person name="Rast P."/>
            <person name="Heuer A."/>
            <person name="Jetten M.S.M."/>
            <person name="Rohde M."/>
            <person name="Jogler C."/>
        </authorList>
    </citation>
    <scope>NUCLEOTIDE SEQUENCE [LARGE SCALE GENOMIC DNA]</scope>
    <source>
        <strain evidence="1 2">Poly21</strain>
    </source>
</reference>
<organism evidence="1 2">
    <name type="scientific">Allorhodopirellula heiligendammensis</name>
    <dbReference type="NCBI Taxonomy" id="2714739"/>
    <lineage>
        <taxon>Bacteria</taxon>
        <taxon>Pseudomonadati</taxon>
        <taxon>Planctomycetota</taxon>
        <taxon>Planctomycetia</taxon>
        <taxon>Pirellulales</taxon>
        <taxon>Pirellulaceae</taxon>
        <taxon>Allorhodopirellula</taxon>
    </lineage>
</organism>
<accession>A0A5C6C1Y4</accession>
<dbReference type="EMBL" id="SJPU01000001">
    <property type="protein sequence ID" value="TWU18570.1"/>
    <property type="molecule type" value="Genomic_DNA"/>
</dbReference>
<dbReference type="RefSeq" id="WP_302117401.1">
    <property type="nucleotide sequence ID" value="NZ_SJPU01000001.1"/>
</dbReference>
<dbReference type="Proteomes" id="UP000319908">
    <property type="component" value="Unassembled WGS sequence"/>
</dbReference>
<sequence>MCRDVLKTFVVRISLLNILGNYRQSSASPVFRIDRVRLCRSGTDTSSDVLPLGAREQRPLVIFRADLISFTRYYEFLSQIVDYDSTNLE</sequence>
<proteinExistence type="predicted"/>
<gene>
    <name evidence="1" type="ORF">Poly21_07340</name>
</gene>
<protein>
    <submittedName>
        <fullName evidence="1">Uncharacterized protein</fullName>
    </submittedName>
</protein>
<comment type="caution">
    <text evidence="1">The sequence shown here is derived from an EMBL/GenBank/DDBJ whole genome shotgun (WGS) entry which is preliminary data.</text>
</comment>